<feature type="binding site" evidence="17">
    <location>
        <position position="878"/>
    </location>
    <ligand>
        <name>ATP</name>
        <dbReference type="ChEBI" id="CHEBI:30616"/>
    </ligand>
</feature>
<dbReference type="FunFam" id="3.40.50.1000:FF:000009">
    <property type="entry name" value="Phospholipid-transporting ATPase"/>
    <property type="match status" value="1"/>
</dbReference>
<feature type="domain" description="P-type ATPase C-terminal" evidence="23">
    <location>
        <begin position="901"/>
        <end position="1128"/>
    </location>
</feature>
<dbReference type="Pfam" id="PF00702">
    <property type="entry name" value="Hydrolase"/>
    <property type="match status" value="1"/>
</dbReference>
<dbReference type="FunFam" id="3.40.1110.10:FF:000067">
    <property type="entry name" value="Phospholipid-transporting ATPase"/>
    <property type="match status" value="1"/>
</dbReference>
<feature type="binding site" evidence="17">
    <location>
        <position position="656"/>
    </location>
    <ligand>
        <name>ATP</name>
        <dbReference type="ChEBI" id="CHEBI:30616"/>
    </ligand>
</feature>
<evidence type="ECO:0000256" key="18">
    <source>
        <dbReference type="PIRSR" id="PIRSR606539-3"/>
    </source>
</evidence>
<evidence type="ECO:0000256" key="17">
    <source>
        <dbReference type="PIRSR" id="PIRSR606539-2"/>
    </source>
</evidence>
<dbReference type="PROSITE" id="PS00154">
    <property type="entry name" value="ATPASE_E1_E2"/>
    <property type="match status" value="1"/>
</dbReference>
<feature type="binding site" evidence="17">
    <location>
        <position position="450"/>
    </location>
    <ligand>
        <name>ATP</name>
        <dbReference type="ChEBI" id="CHEBI:30616"/>
    </ligand>
</feature>
<reference evidence="24" key="1">
    <citation type="submission" date="2022-07" db="EMBL/GenBank/DDBJ databases">
        <title>Phylogenomic reconstructions and comparative analyses of Kickxellomycotina fungi.</title>
        <authorList>
            <person name="Reynolds N.K."/>
            <person name="Stajich J.E."/>
            <person name="Barry K."/>
            <person name="Grigoriev I.V."/>
            <person name="Crous P."/>
            <person name="Smith M.E."/>
        </authorList>
    </citation>
    <scope>NUCLEOTIDE SEQUENCE</scope>
    <source>
        <strain evidence="24">NRRL 1566</strain>
    </source>
</reference>
<evidence type="ECO:0000256" key="12">
    <source>
        <dbReference type="ARBA" id="ARBA00023055"/>
    </source>
</evidence>
<dbReference type="GO" id="GO:0045332">
    <property type="term" value="P:phospholipid translocation"/>
    <property type="evidence" value="ECO:0007669"/>
    <property type="project" value="TreeGrafter"/>
</dbReference>
<comment type="subcellular location">
    <subcellularLocation>
        <location evidence="2">Endosome membrane</location>
        <topology evidence="2">Multi-pass membrane protein</topology>
    </subcellularLocation>
    <subcellularLocation>
        <location evidence="19">Membrane</location>
        <topology evidence="19">Multi-pass membrane protein</topology>
    </subcellularLocation>
</comment>
<dbReference type="AlphaFoldDB" id="A0A9W8IH44"/>
<dbReference type="SUPFAM" id="SSF81653">
    <property type="entry name" value="Calcium ATPase, transduction domain A"/>
    <property type="match status" value="1"/>
</dbReference>
<name>A0A9W8IH44_9FUNG</name>
<feature type="transmembrane region" description="Helical" evidence="19">
    <location>
        <begin position="961"/>
        <end position="983"/>
    </location>
</feature>
<dbReference type="GO" id="GO:0006897">
    <property type="term" value="P:endocytosis"/>
    <property type="evidence" value="ECO:0007669"/>
    <property type="project" value="TreeGrafter"/>
</dbReference>
<dbReference type="Gene3D" id="3.40.1110.10">
    <property type="entry name" value="Calcium-transporting ATPase, cytoplasmic domain N"/>
    <property type="match status" value="1"/>
</dbReference>
<keyword evidence="11 19" id="KW-1133">Transmembrane helix</keyword>
<feature type="binding site" evidence="17">
    <location>
        <position position="766"/>
    </location>
    <ligand>
        <name>ATP</name>
        <dbReference type="ChEBI" id="CHEBI:30616"/>
    </ligand>
</feature>
<dbReference type="GO" id="GO:0010008">
    <property type="term" value="C:endosome membrane"/>
    <property type="evidence" value="ECO:0007669"/>
    <property type="project" value="UniProtKB-SubCell"/>
</dbReference>
<comment type="catalytic activity">
    <reaction evidence="14 19">
        <text>ATP + H2O + phospholipidSide 1 = ADP + phosphate + phospholipidSide 2.</text>
        <dbReference type="EC" id="7.6.2.1"/>
    </reaction>
</comment>
<gene>
    <name evidence="24" type="primary">NEO1</name>
    <name evidence="24" type="ORF">IWW36_001799</name>
</gene>
<keyword evidence="6 18" id="KW-0479">Metal-binding</keyword>
<dbReference type="SFLD" id="SFLDF00027">
    <property type="entry name" value="p-type_atpase"/>
    <property type="match status" value="1"/>
</dbReference>
<feature type="region of interest" description="Disordered" evidence="20">
    <location>
        <begin position="69"/>
        <end position="99"/>
    </location>
</feature>
<dbReference type="InterPro" id="IPR032630">
    <property type="entry name" value="P_typ_ATPase_c"/>
</dbReference>
<feature type="binding site" evidence="17">
    <location>
        <position position="579"/>
    </location>
    <ligand>
        <name>ATP</name>
        <dbReference type="ChEBI" id="CHEBI:30616"/>
    </ligand>
</feature>
<feature type="binding site" evidence="17">
    <location>
        <position position="854"/>
    </location>
    <ligand>
        <name>ATP</name>
        <dbReference type="ChEBI" id="CHEBI:30616"/>
    </ligand>
</feature>
<feature type="binding site" evidence="17">
    <location>
        <position position="767"/>
    </location>
    <ligand>
        <name>ATP</name>
        <dbReference type="ChEBI" id="CHEBI:30616"/>
    </ligand>
</feature>
<evidence type="ECO:0000256" key="7">
    <source>
        <dbReference type="ARBA" id="ARBA00022741"/>
    </source>
</evidence>
<dbReference type="Pfam" id="PF16209">
    <property type="entry name" value="PhoLip_ATPase_N"/>
    <property type="match status" value="1"/>
</dbReference>
<evidence type="ECO:0000313" key="25">
    <source>
        <dbReference type="Proteomes" id="UP001139887"/>
    </source>
</evidence>
<feature type="binding site" evidence="17">
    <location>
        <position position="451"/>
    </location>
    <ligand>
        <name>ATP</name>
        <dbReference type="ChEBI" id="CHEBI:30616"/>
    </ligand>
</feature>
<feature type="binding site" evidence="17">
    <location>
        <position position="452"/>
    </location>
    <ligand>
        <name>ATP</name>
        <dbReference type="ChEBI" id="CHEBI:30616"/>
    </ligand>
</feature>
<dbReference type="Proteomes" id="UP001139887">
    <property type="component" value="Unassembled WGS sequence"/>
</dbReference>
<accession>A0A9W8IH44</accession>
<dbReference type="SUPFAM" id="SSF81665">
    <property type="entry name" value="Calcium ATPase, transmembrane domain M"/>
    <property type="match status" value="1"/>
</dbReference>
<evidence type="ECO:0000259" key="23">
    <source>
        <dbReference type="Pfam" id="PF16212"/>
    </source>
</evidence>
<keyword evidence="9 18" id="KW-0460">Magnesium</keyword>
<feature type="transmembrane region" description="Helical" evidence="19">
    <location>
        <begin position="153"/>
        <end position="172"/>
    </location>
</feature>
<feature type="transmembrane region" description="Helical" evidence="19">
    <location>
        <begin position="386"/>
        <end position="406"/>
    </location>
</feature>
<comment type="caution">
    <text evidence="24">The sequence shown here is derived from an EMBL/GenBank/DDBJ whole genome shotgun (WGS) entry which is preliminary data.</text>
</comment>
<evidence type="ECO:0000256" key="8">
    <source>
        <dbReference type="ARBA" id="ARBA00022840"/>
    </source>
</evidence>
<feature type="binding site" evidence="18">
    <location>
        <position position="874"/>
    </location>
    <ligand>
        <name>Mg(2+)</name>
        <dbReference type="ChEBI" id="CHEBI:18420"/>
    </ligand>
</feature>
<dbReference type="InterPro" id="IPR023298">
    <property type="entry name" value="ATPase_P-typ_TM_dom_sf"/>
</dbReference>
<evidence type="ECO:0000256" key="14">
    <source>
        <dbReference type="ARBA" id="ARBA00034036"/>
    </source>
</evidence>
<dbReference type="SUPFAM" id="SSF81660">
    <property type="entry name" value="Metal cation-transporting ATPase, ATP-binding domain N"/>
    <property type="match status" value="1"/>
</dbReference>
<evidence type="ECO:0000256" key="11">
    <source>
        <dbReference type="ARBA" id="ARBA00022989"/>
    </source>
</evidence>
<evidence type="ECO:0000259" key="21">
    <source>
        <dbReference type="Pfam" id="PF00122"/>
    </source>
</evidence>
<dbReference type="InterPro" id="IPR008250">
    <property type="entry name" value="ATPase_P-typ_transduc_dom_A_sf"/>
</dbReference>
<evidence type="ECO:0000256" key="6">
    <source>
        <dbReference type="ARBA" id="ARBA00022723"/>
    </source>
</evidence>
<feature type="binding site" evidence="18">
    <location>
        <position position="452"/>
    </location>
    <ligand>
        <name>Mg(2+)</name>
        <dbReference type="ChEBI" id="CHEBI:18420"/>
    </ligand>
</feature>
<evidence type="ECO:0000256" key="2">
    <source>
        <dbReference type="ARBA" id="ARBA00004337"/>
    </source>
</evidence>
<comment type="cofactor">
    <cofactor evidence="1 18">
        <name>Mg(2+)</name>
        <dbReference type="ChEBI" id="CHEBI:18420"/>
    </cofactor>
</comment>
<keyword evidence="25" id="KW-1185">Reference proteome</keyword>
<keyword evidence="8 17" id="KW-0067">ATP-binding</keyword>
<dbReference type="GO" id="GO:0140326">
    <property type="term" value="F:ATPase-coupled intramembrane lipid transporter activity"/>
    <property type="evidence" value="ECO:0007669"/>
    <property type="project" value="UniProtKB-EC"/>
</dbReference>
<feature type="binding site" evidence="18">
    <location>
        <position position="450"/>
    </location>
    <ligand>
        <name>Mg(2+)</name>
        <dbReference type="ChEBI" id="CHEBI:18420"/>
    </ligand>
</feature>
<dbReference type="GO" id="GO:0005802">
    <property type="term" value="C:trans-Golgi network"/>
    <property type="evidence" value="ECO:0007669"/>
    <property type="project" value="TreeGrafter"/>
</dbReference>
<feature type="transmembrane region" description="Helical" evidence="19">
    <location>
        <begin position="362"/>
        <end position="380"/>
    </location>
</feature>
<dbReference type="InterPro" id="IPR023214">
    <property type="entry name" value="HAD_sf"/>
</dbReference>
<feature type="transmembrane region" description="Helical" evidence="19">
    <location>
        <begin position="935"/>
        <end position="955"/>
    </location>
</feature>
<sequence length="1135" mass="125641">MSTRRRAAARMGGYMAAPDGREAESTEEIPMHRLSINSRASLDSAGLSSTFSTDTPLMVTEADMENRVSRLQVEPPPSTGNIRSGKRGQARTEPLNPLDNNFKKSRYPANVVSNNKYNFITFVPLVLFEQFKFFFNLYFLLVALSQFVPQLRIGYLFTYVGPLVFVLLVTMGKEGHDDFARRRRDKEANSQRFTRLTAEGAERVASSKLRVGDLVELEKNQRVPADMVLLRTTESAGACFVRTDQLDGETDWKLRIAVPPTQKLPDNMSLFTLHGSVYAEAPHRDIYDFVGTLTFDSGIPGTEHQPVKVPLGVENTLWANTTLASGTAVGYVVYTGRDTRAAMNTGQAKTKVGILDSEVNRLSKILFVVTLGLSLAMVALDGFKAVWYVTLFRFLILFSSIIPISLRVNLDMGKTVYSMGIERDAEIPGAVMRNSMIPEELGRIEYCLTDKTGTLTRNEMELKRVHMGVMAYTAETSDEVTRHLRSNLQSRSIGTTEEATAAAVAAAGEAGDETAGAGLARGHGRARRDMSQRVFDMVESLALCHNVTPAEESTDDTYDGQMGVGVARPMAYQASSPDEVAIVQWTEQVGVVLAERSLSMMTLRMDAALPAEHLRAGVAPVLTYEILHVFPFTSESKRMGIIVRSQLTGEITFIQKGADVVMARIVEYNDWLEEECGNMAREGLRTLVVGRKRLTRQAYSRFEDAYAQARAAVAGRAEAMRQVVTEHLEHGLELVGVTGVEDRLQDHVRTTLELLSNAGVRVWMLTGDKTETATCVAVSARLVRRGQLVHIIAQQRAAHELRAALETLRTLGECCLVIDGDSLQVALDFFRDEFIAAAARLPAVVCCRCSPTQKAAVVRALQRYTRRRVLAVGDGGNDVSMIQAADIGVGLVGREGRQASLAADVSINQFAHLARLLLWHGRNSYKRSAKLAQFVIHRGLIISIMQVVFSALFYFAPIALFQGMLLVGYTTIYTMAPVFSLVLDRDISDEIAMLYPELYAELTKGRVLSLKTFCTWLLISIYQGGALMLIAVYLFDTEFVHVVSIAFTGLVLNELLMVALEIRTWHRWMLWSILGSLAVYIASIWVLPAYFDLAFILTPAFVWKTLVITAVSSVPLYIIKLVGRIYAPPAYAKLT</sequence>
<dbReference type="PRINTS" id="PR00119">
    <property type="entry name" value="CATATPASE"/>
</dbReference>
<feature type="transmembrane region" description="Helical" evidence="19">
    <location>
        <begin position="1013"/>
        <end position="1033"/>
    </location>
</feature>
<dbReference type="GO" id="GO:0006890">
    <property type="term" value="P:retrograde vesicle-mediated transport, Golgi to endoplasmic reticulum"/>
    <property type="evidence" value="ECO:0007669"/>
    <property type="project" value="TreeGrafter"/>
</dbReference>
<dbReference type="Pfam" id="PF16212">
    <property type="entry name" value="PhoLip_ATPase_C"/>
    <property type="match status" value="1"/>
</dbReference>
<dbReference type="InterPro" id="IPR036412">
    <property type="entry name" value="HAD-like_sf"/>
</dbReference>
<dbReference type="InterPro" id="IPR023299">
    <property type="entry name" value="ATPase_P-typ_cyto_dom_N"/>
</dbReference>
<proteinExistence type="inferred from homology"/>
<keyword evidence="4" id="KW-0813">Transport</keyword>
<feature type="domain" description="P-type ATPase N-terminal" evidence="22">
    <location>
        <begin position="101"/>
        <end position="159"/>
    </location>
</feature>
<dbReference type="InterPro" id="IPR018303">
    <property type="entry name" value="ATPase_P-typ_P_site"/>
</dbReference>
<dbReference type="GO" id="GO:0005886">
    <property type="term" value="C:plasma membrane"/>
    <property type="evidence" value="ECO:0007669"/>
    <property type="project" value="TreeGrafter"/>
</dbReference>
<dbReference type="PANTHER" id="PTHR24092:SF5">
    <property type="entry name" value="PHOSPHOLIPID-TRANSPORTING ATPASE"/>
    <property type="match status" value="1"/>
</dbReference>
<dbReference type="InterPro" id="IPR001757">
    <property type="entry name" value="P_typ_ATPase"/>
</dbReference>
<evidence type="ECO:0000256" key="15">
    <source>
        <dbReference type="ARBA" id="ARBA00049128"/>
    </source>
</evidence>
<feature type="binding site" evidence="17">
    <location>
        <position position="877"/>
    </location>
    <ligand>
        <name>ATP</name>
        <dbReference type="ChEBI" id="CHEBI:30616"/>
    </ligand>
</feature>
<dbReference type="SFLD" id="SFLDS00003">
    <property type="entry name" value="Haloacid_Dehalogenase"/>
    <property type="match status" value="1"/>
</dbReference>
<dbReference type="InterPro" id="IPR059000">
    <property type="entry name" value="ATPase_P-type_domA"/>
</dbReference>
<feature type="region of interest" description="Disordered" evidence="20">
    <location>
        <begin position="1"/>
        <end position="26"/>
    </location>
</feature>
<evidence type="ECO:0000256" key="20">
    <source>
        <dbReference type="SAM" id="MobiDB-lite"/>
    </source>
</evidence>
<keyword evidence="10 19" id="KW-1278">Translocase</keyword>
<evidence type="ECO:0000313" key="24">
    <source>
        <dbReference type="EMBL" id="KAJ2850549.1"/>
    </source>
</evidence>
<comment type="similarity">
    <text evidence="3 19">Belongs to the cation transport ATPase (P-type) (TC 3.A.3) family. Type IV subfamily.</text>
</comment>
<evidence type="ECO:0000256" key="1">
    <source>
        <dbReference type="ARBA" id="ARBA00001946"/>
    </source>
</evidence>
<feature type="binding site" evidence="17">
    <location>
        <position position="632"/>
    </location>
    <ligand>
        <name>ATP</name>
        <dbReference type="ChEBI" id="CHEBI:30616"/>
    </ligand>
</feature>
<dbReference type="GO" id="GO:0005524">
    <property type="term" value="F:ATP binding"/>
    <property type="evidence" value="ECO:0007669"/>
    <property type="project" value="UniProtKB-UniRule"/>
</dbReference>
<dbReference type="Gene3D" id="3.40.50.1000">
    <property type="entry name" value="HAD superfamily/HAD-like"/>
    <property type="match status" value="1"/>
</dbReference>
<comment type="catalytic activity">
    <reaction evidence="15">
        <text>a 1,2-diacyl-sn-glycero-3-phosphoethanolamine(out) + ATP + H2O = a 1,2-diacyl-sn-glycero-3-phosphoethanolamine(in) + ADP + phosphate + H(+)</text>
        <dbReference type="Rhea" id="RHEA:66132"/>
        <dbReference type="ChEBI" id="CHEBI:15377"/>
        <dbReference type="ChEBI" id="CHEBI:15378"/>
        <dbReference type="ChEBI" id="CHEBI:30616"/>
        <dbReference type="ChEBI" id="CHEBI:43474"/>
        <dbReference type="ChEBI" id="CHEBI:64612"/>
        <dbReference type="ChEBI" id="CHEBI:456216"/>
    </reaction>
    <physiologicalReaction direction="left-to-right" evidence="15">
        <dbReference type="Rhea" id="RHEA:66133"/>
    </physiologicalReaction>
</comment>
<keyword evidence="13 19" id="KW-0472">Membrane</keyword>
<feature type="transmembrane region" description="Helical" evidence="19">
    <location>
        <begin position="1093"/>
        <end position="1119"/>
    </location>
</feature>
<keyword evidence="12" id="KW-0445">Lipid transport</keyword>
<evidence type="ECO:0000256" key="16">
    <source>
        <dbReference type="PIRSR" id="PIRSR606539-1"/>
    </source>
</evidence>
<evidence type="ECO:0000256" key="3">
    <source>
        <dbReference type="ARBA" id="ARBA00008109"/>
    </source>
</evidence>
<dbReference type="NCBIfam" id="TIGR01652">
    <property type="entry name" value="ATPase-Plipid"/>
    <property type="match status" value="1"/>
</dbReference>
<dbReference type="GO" id="GO:0000287">
    <property type="term" value="F:magnesium ion binding"/>
    <property type="evidence" value="ECO:0007669"/>
    <property type="project" value="UniProtKB-UniRule"/>
</dbReference>
<dbReference type="PANTHER" id="PTHR24092">
    <property type="entry name" value="PROBABLE PHOSPHOLIPID-TRANSPORTING ATPASE"/>
    <property type="match status" value="1"/>
</dbReference>
<evidence type="ECO:0000256" key="9">
    <source>
        <dbReference type="ARBA" id="ARBA00022842"/>
    </source>
</evidence>
<dbReference type="Gene3D" id="2.70.150.10">
    <property type="entry name" value="Calcium-transporting ATPase, cytoplasmic transduction domain A"/>
    <property type="match status" value="1"/>
</dbReference>
<keyword evidence="5 19" id="KW-0812">Transmembrane</keyword>
<dbReference type="InterPro" id="IPR006539">
    <property type="entry name" value="P-type_ATPase_IV"/>
</dbReference>
<feature type="active site" description="4-aspartylphosphate intermediate" evidence="16">
    <location>
        <position position="450"/>
    </location>
</feature>
<dbReference type="SUPFAM" id="SSF56784">
    <property type="entry name" value="HAD-like"/>
    <property type="match status" value="1"/>
</dbReference>
<dbReference type="OrthoDB" id="377733at2759"/>
<feature type="binding site" evidence="17">
    <location>
        <position position="848"/>
    </location>
    <ligand>
        <name>ATP</name>
        <dbReference type="ChEBI" id="CHEBI:30616"/>
    </ligand>
</feature>
<keyword evidence="7 17" id="KW-0547">Nucleotide-binding</keyword>
<evidence type="ECO:0000256" key="19">
    <source>
        <dbReference type="RuleBase" id="RU362033"/>
    </source>
</evidence>
<evidence type="ECO:0000256" key="5">
    <source>
        <dbReference type="ARBA" id="ARBA00022692"/>
    </source>
</evidence>
<feature type="binding site" evidence="17">
    <location>
        <position position="768"/>
    </location>
    <ligand>
        <name>ATP</name>
        <dbReference type="ChEBI" id="CHEBI:30616"/>
    </ligand>
</feature>
<dbReference type="InterPro" id="IPR044492">
    <property type="entry name" value="P_typ_ATPase_HD_dom"/>
</dbReference>
<feature type="binding site" evidence="17">
    <location>
        <position position="685"/>
    </location>
    <ligand>
        <name>ATP</name>
        <dbReference type="ChEBI" id="CHEBI:30616"/>
    </ligand>
</feature>
<feature type="transmembrane region" description="Helical" evidence="19">
    <location>
        <begin position="1039"/>
        <end position="1056"/>
    </location>
</feature>
<feature type="transmembrane region" description="Helical" evidence="19">
    <location>
        <begin position="1068"/>
        <end position="1087"/>
    </location>
</feature>
<dbReference type="Pfam" id="PF00122">
    <property type="entry name" value="E1-E2_ATPase"/>
    <property type="match status" value="1"/>
</dbReference>
<evidence type="ECO:0000256" key="13">
    <source>
        <dbReference type="ARBA" id="ARBA00023136"/>
    </source>
</evidence>
<evidence type="ECO:0000256" key="10">
    <source>
        <dbReference type="ARBA" id="ARBA00022967"/>
    </source>
</evidence>
<evidence type="ECO:0000256" key="4">
    <source>
        <dbReference type="ARBA" id="ARBA00022448"/>
    </source>
</evidence>
<dbReference type="EMBL" id="JANBUW010000029">
    <property type="protein sequence ID" value="KAJ2850549.1"/>
    <property type="molecule type" value="Genomic_DNA"/>
</dbReference>
<dbReference type="InterPro" id="IPR032631">
    <property type="entry name" value="P-type_ATPase_N"/>
</dbReference>
<dbReference type="SFLD" id="SFLDG00002">
    <property type="entry name" value="C1.7:_P-type_atpase_like"/>
    <property type="match status" value="1"/>
</dbReference>
<feature type="domain" description="P-type ATPase A" evidence="21">
    <location>
        <begin position="192"/>
        <end position="341"/>
    </location>
</feature>
<feature type="transmembrane region" description="Helical" evidence="19">
    <location>
        <begin position="119"/>
        <end position="141"/>
    </location>
</feature>
<dbReference type="GO" id="GO:0016887">
    <property type="term" value="F:ATP hydrolysis activity"/>
    <property type="evidence" value="ECO:0007669"/>
    <property type="project" value="InterPro"/>
</dbReference>
<dbReference type="EC" id="7.6.2.1" evidence="19"/>
<organism evidence="24 25">
    <name type="scientific">Coemansia brasiliensis</name>
    <dbReference type="NCBI Taxonomy" id="2650707"/>
    <lineage>
        <taxon>Eukaryota</taxon>
        <taxon>Fungi</taxon>
        <taxon>Fungi incertae sedis</taxon>
        <taxon>Zoopagomycota</taxon>
        <taxon>Kickxellomycotina</taxon>
        <taxon>Kickxellomycetes</taxon>
        <taxon>Kickxellales</taxon>
        <taxon>Kickxellaceae</taxon>
        <taxon>Coemansia</taxon>
    </lineage>
</organism>
<evidence type="ECO:0000259" key="22">
    <source>
        <dbReference type="Pfam" id="PF16209"/>
    </source>
</evidence>
<protein>
    <recommendedName>
        <fullName evidence="19">Phospholipid-transporting ATPase</fullName>
        <ecNumber evidence="19">7.6.2.1</ecNumber>
    </recommendedName>
</protein>
<feature type="binding site" evidence="18">
    <location>
        <position position="878"/>
    </location>
    <ligand>
        <name>Mg(2+)</name>
        <dbReference type="ChEBI" id="CHEBI:18420"/>
    </ligand>
</feature>
<dbReference type="NCBIfam" id="TIGR01494">
    <property type="entry name" value="ATPase_P-type"/>
    <property type="match status" value="2"/>
</dbReference>